<feature type="transmembrane region" description="Helical" evidence="1">
    <location>
        <begin position="56"/>
        <end position="77"/>
    </location>
</feature>
<dbReference type="EMBL" id="PRLG01000020">
    <property type="protein sequence ID" value="PYY28314.1"/>
    <property type="molecule type" value="Genomic_DNA"/>
</dbReference>
<proteinExistence type="predicted"/>
<reference evidence="2 3" key="1">
    <citation type="submission" date="2018-01" db="EMBL/GenBank/DDBJ databases">
        <title>Genome sequence of the PGP bacterium Paenibacillus illinoisensis E3.</title>
        <authorList>
            <person name="Rolli E."/>
            <person name="Marasco R."/>
            <person name="Bessem C."/>
            <person name="Michoud G."/>
            <person name="Gaiarsa S."/>
            <person name="Borin S."/>
            <person name="Daffonchio D."/>
        </authorList>
    </citation>
    <scope>NUCLEOTIDE SEQUENCE [LARGE SCALE GENOMIC DNA]</scope>
    <source>
        <strain evidence="2 3">E3</strain>
    </source>
</reference>
<evidence type="ECO:0000313" key="3">
    <source>
        <dbReference type="Proteomes" id="UP000247459"/>
    </source>
</evidence>
<accession>A0A2W0C8I4</accession>
<sequence>MKKLYPTLGVLCLLYPVMAMVLYIAHSQTPNEIDYSGVKIDNSLNDWLMTTIYDNLVNGGAVALFVAASAACFYMSFRNRYQY</sequence>
<comment type="caution">
    <text evidence="2">The sequence shown here is derived from an EMBL/GenBank/DDBJ whole genome shotgun (WGS) entry which is preliminary data.</text>
</comment>
<keyword evidence="1" id="KW-0472">Membrane</keyword>
<dbReference type="AlphaFoldDB" id="A0A2W0C8I4"/>
<dbReference type="Proteomes" id="UP000247459">
    <property type="component" value="Unassembled WGS sequence"/>
</dbReference>
<gene>
    <name evidence="2" type="ORF">PIL02S_03465</name>
</gene>
<protein>
    <submittedName>
        <fullName evidence="2">Uncharacterized protein</fullName>
    </submittedName>
</protein>
<evidence type="ECO:0000313" key="2">
    <source>
        <dbReference type="EMBL" id="PYY28314.1"/>
    </source>
</evidence>
<dbReference type="RefSeq" id="WP_110820961.1">
    <property type="nucleotide sequence ID" value="NZ_PRLG01000020.1"/>
</dbReference>
<feature type="transmembrane region" description="Helical" evidence="1">
    <location>
        <begin position="7"/>
        <end position="25"/>
    </location>
</feature>
<organism evidence="2 3">
    <name type="scientific">Paenibacillus illinoisensis</name>
    <dbReference type="NCBI Taxonomy" id="59845"/>
    <lineage>
        <taxon>Bacteria</taxon>
        <taxon>Bacillati</taxon>
        <taxon>Bacillota</taxon>
        <taxon>Bacilli</taxon>
        <taxon>Bacillales</taxon>
        <taxon>Paenibacillaceae</taxon>
        <taxon>Paenibacillus</taxon>
    </lineage>
</organism>
<evidence type="ECO:0000256" key="1">
    <source>
        <dbReference type="SAM" id="Phobius"/>
    </source>
</evidence>
<keyword evidence="1" id="KW-0812">Transmembrane</keyword>
<name>A0A2W0C8I4_9BACL</name>
<keyword evidence="1" id="KW-1133">Transmembrane helix</keyword>